<evidence type="ECO:0000256" key="8">
    <source>
        <dbReference type="ARBA" id="ARBA00023284"/>
    </source>
</evidence>
<dbReference type="Gene3D" id="3.40.30.10">
    <property type="entry name" value="Glutaredoxin"/>
    <property type="match status" value="1"/>
</dbReference>
<keyword evidence="8" id="KW-0676">Redox-active center</keyword>
<evidence type="ECO:0000256" key="13">
    <source>
        <dbReference type="SAM" id="SignalP"/>
    </source>
</evidence>
<keyword evidence="7" id="KW-1015">Disulfide bond</keyword>
<evidence type="ECO:0000256" key="10">
    <source>
        <dbReference type="ARBA" id="ARBA00038489"/>
    </source>
</evidence>
<dbReference type="InterPro" id="IPR036249">
    <property type="entry name" value="Thioredoxin-like_sf"/>
</dbReference>
<dbReference type="AlphaFoldDB" id="A0AAD1KQ96"/>
<evidence type="ECO:0000256" key="9">
    <source>
        <dbReference type="ARBA" id="ARBA00032824"/>
    </source>
</evidence>
<keyword evidence="13" id="KW-0732">Signal</keyword>
<organism evidence="15 16">
    <name type="scientific">Cutibacterium modestum</name>
    <dbReference type="NCBI Taxonomy" id="2559073"/>
    <lineage>
        <taxon>Bacteria</taxon>
        <taxon>Bacillati</taxon>
        <taxon>Actinomycetota</taxon>
        <taxon>Actinomycetes</taxon>
        <taxon>Propionibacteriales</taxon>
        <taxon>Propionibacteriaceae</taxon>
        <taxon>Cutibacterium</taxon>
    </lineage>
</organism>
<keyword evidence="4" id="KW-0575">Peroxidase</keyword>
<comment type="catalytic activity">
    <reaction evidence="12">
        <text>a hydroperoxide + [thioredoxin]-dithiol = an alcohol + [thioredoxin]-disulfide + H2O</text>
        <dbReference type="Rhea" id="RHEA:62620"/>
        <dbReference type="Rhea" id="RHEA-COMP:10698"/>
        <dbReference type="Rhea" id="RHEA-COMP:10700"/>
        <dbReference type="ChEBI" id="CHEBI:15377"/>
        <dbReference type="ChEBI" id="CHEBI:29950"/>
        <dbReference type="ChEBI" id="CHEBI:30879"/>
        <dbReference type="ChEBI" id="CHEBI:35924"/>
        <dbReference type="ChEBI" id="CHEBI:50058"/>
        <dbReference type="EC" id="1.11.1.24"/>
    </reaction>
</comment>
<dbReference type="NCBIfam" id="NF006960">
    <property type="entry name" value="PRK09437.1"/>
    <property type="match status" value="1"/>
</dbReference>
<dbReference type="GO" id="GO:0045454">
    <property type="term" value="P:cell redox homeostasis"/>
    <property type="evidence" value="ECO:0007669"/>
    <property type="project" value="TreeGrafter"/>
</dbReference>
<evidence type="ECO:0000259" key="14">
    <source>
        <dbReference type="PROSITE" id="PS51352"/>
    </source>
</evidence>
<dbReference type="Proteomes" id="UP000825072">
    <property type="component" value="Chromosome 1"/>
</dbReference>
<dbReference type="PROSITE" id="PS51352">
    <property type="entry name" value="THIOREDOXIN_2"/>
    <property type="match status" value="1"/>
</dbReference>
<evidence type="ECO:0000313" key="15">
    <source>
        <dbReference type="EMBL" id="BCY25782.1"/>
    </source>
</evidence>
<evidence type="ECO:0000256" key="2">
    <source>
        <dbReference type="ARBA" id="ARBA00011245"/>
    </source>
</evidence>
<feature type="chain" id="PRO_5042003178" description="thioredoxin-dependent peroxiredoxin" evidence="13">
    <location>
        <begin position="26"/>
        <end position="179"/>
    </location>
</feature>
<evidence type="ECO:0000256" key="6">
    <source>
        <dbReference type="ARBA" id="ARBA00023002"/>
    </source>
</evidence>
<dbReference type="InterPro" id="IPR000866">
    <property type="entry name" value="AhpC/TSA"/>
</dbReference>
<dbReference type="CDD" id="cd03017">
    <property type="entry name" value="PRX_BCP"/>
    <property type="match status" value="1"/>
</dbReference>
<dbReference type="FunFam" id="3.40.30.10:FF:000007">
    <property type="entry name" value="Thioredoxin-dependent thiol peroxidase"/>
    <property type="match status" value="1"/>
</dbReference>
<evidence type="ECO:0000256" key="12">
    <source>
        <dbReference type="ARBA" id="ARBA00049091"/>
    </source>
</evidence>
<comment type="function">
    <text evidence="1">Thiol-specific peroxidase that catalyzes the reduction of hydrogen peroxide and organic hydroperoxides to water and alcohols, respectively. Plays a role in cell protection against oxidative stress by detoxifying peroxides and as sensor of hydrogen peroxide-mediated signaling events.</text>
</comment>
<dbReference type="GO" id="GO:0034599">
    <property type="term" value="P:cellular response to oxidative stress"/>
    <property type="evidence" value="ECO:0007669"/>
    <property type="project" value="TreeGrafter"/>
</dbReference>
<evidence type="ECO:0000256" key="11">
    <source>
        <dbReference type="ARBA" id="ARBA00041373"/>
    </source>
</evidence>
<evidence type="ECO:0000256" key="1">
    <source>
        <dbReference type="ARBA" id="ARBA00003330"/>
    </source>
</evidence>
<dbReference type="SUPFAM" id="SSF52833">
    <property type="entry name" value="Thioredoxin-like"/>
    <property type="match status" value="1"/>
</dbReference>
<sequence>MRRRGRGAGLATAYIVGVMSTRLQAGNAAPDFTLPAANGNRITLSGFVGKRVIVYFYPAAMTPGCTTQAVDFTAHLSEFEEAGYEVLGISPDPVAKLQKFVAKESLTLTLLSDEGKEVMTAYGAYGPKNVYGKEIVGVIRSTFVVDIDEGGSCKITEAQYNVRAKGHVDKLCKELKINC</sequence>
<proteinExistence type="inferred from homology"/>
<gene>
    <name evidence="15" type="ORF">KB1_17720</name>
</gene>
<dbReference type="EMBL" id="AP024747">
    <property type="protein sequence ID" value="BCY25782.1"/>
    <property type="molecule type" value="Genomic_DNA"/>
</dbReference>
<dbReference type="GO" id="GO:0005737">
    <property type="term" value="C:cytoplasm"/>
    <property type="evidence" value="ECO:0007669"/>
    <property type="project" value="TreeGrafter"/>
</dbReference>
<dbReference type="InterPro" id="IPR050924">
    <property type="entry name" value="Peroxiredoxin_BCP/PrxQ"/>
</dbReference>
<dbReference type="InterPro" id="IPR013766">
    <property type="entry name" value="Thioredoxin_domain"/>
</dbReference>
<keyword evidence="5" id="KW-0049">Antioxidant</keyword>
<name>A0AAD1KQ96_9ACTN</name>
<protein>
    <recommendedName>
        <fullName evidence="3">thioredoxin-dependent peroxiredoxin</fullName>
        <ecNumber evidence="3">1.11.1.24</ecNumber>
    </recommendedName>
    <alternativeName>
        <fullName evidence="11">Bacterioferritin comigratory protein</fullName>
    </alternativeName>
    <alternativeName>
        <fullName evidence="9">Thioredoxin peroxidase</fullName>
    </alternativeName>
</protein>
<dbReference type="Pfam" id="PF00578">
    <property type="entry name" value="AhpC-TSA"/>
    <property type="match status" value="1"/>
</dbReference>
<reference evidence="15" key="1">
    <citation type="submission" date="2021-06" db="EMBL/GenBank/DDBJ databases">
        <title>Genome sequence of Cutibacterium modestum strain KB17-24694.</title>
        <authorList>
            <person name="Dekio I."/>
            <person name="Asahina A."/>
            <person name="Nishida M."/>
        </authorList>
    </citation>
    <scope>NUCLEOTIDE SEQUENCE</scope>
    <source>
        <strain evidence="15">KB17-24694</strain>
    </source>
</reference>
<dbReference type="EC" id="1.11.1.24" evidence="3"/>
<comment type="similarity">
    <text evidence="10">Belongs to the peroxiredoxin family. BCP/PrxQ subfamily.</text>
</comment>
<evidence type="ECO:0000256" key="4">
    <source>
        <dbReference type="ARBA" id="ARBA00022559"/>
    </source>
</evidence>
<dbReference type="PANTHER" id="PTHR42801">
    <property type="entry name" value="THIOREDOXIN-DEPENDENT PEROXIDE REDUCTASE"/>
    <property type="match status" value="1"/>
</dbReference>
<comment type="subunit">
    <text evidence="2">Monomer.</text>
</comment>
<keyword evidence="6" id="KW-0560">Oxidoreductase</keyword>
<feature type="signal peptide" evidence="13">
    <location>
        <begin position="1"/>
        <end position="25"/>
    </location>
</feature>
<accession>A0AAD1KQ96</accession>
<evidence type="ECO:0000256" key="7">
    <source>
        <dbReference type="ARBA" id="ARBA00023157"/>
    </source>
</evidence>
<dbReference type="GO" id="GO:0008379">
    <property type="term" value="F:thioredoxin peroxidase activity"/>
    <property type="evidence" value="ECO:0007669"/>
    <property type="project" value="TreeGrafter"/>
</dbReference>
<evidence type="ECO:0000313" key="16">
    <source>
        <dbReference type="Proteomes" id="UP000825072"/>
    </source>
</evidence>
<feature type="domain" description="Thioredoxin" evidence="14">
    <location>
        <begin position="23"/>
        <end position="179"/>
    </location>
</feature>
<evidence type="ECO:0000256" key="3">
    <source>
        <dbReference type="ARBA" id="ARBA00013017"/>
    </source>
</evidence>
<evidence type="ECO:0000256" key="5">
    <source>
        <dbReference type="ARBA" id="ARBA00022862"/>
    </source>
</evidence>
<dbReference type="PANTHER" id="PTHR42801:SF4">
    <property type="entry name" value="AHPC_TSA FAMILY PROTEIN"/>
    <property type="match status" value="1"/>
</dbReference>